<keyword evidence="5" id="KW-0843">Virulence</keyword>
<keyword evidence="4" id="KW-0677">Repeat</keyword>
<evidence type="ECO:0000256" key="4">
    <source>
        <dbReference type="ARBA" id="ARBA00022737"/>
    </source>
</evidence>
<gene>
    <name evidence="8" type="ORF">ACFOY0_02075</name>
</gene>
<keyword evidence="3 6" id="KW-0732">Signal</keyword>
<keyword evidence="2" id="KW-0964">Secreted</keyword>
<comment type="subcellular location">
    <subcellularLocation>
        <location evidence="1">Secreted</location>
    </subcellularLocation>
</comment>
<dbReference type="Pfam" id="PF13517">
    <property type="entry name" value="FG-GAP_3"/>
    <property type="match status" value="1"/>
</dbReference>
<dbReference type="NCBIfam" id="TIGR01643">
    <property type="entry name" value="YD_repeat_2x"/>
    <property type="match status" value="2"/>
</dbReference>
<dbReference type="PANTHER" id="PTHR32305">
    <property type="match status" value="1"/>
</dbReference>
<evidence type="ECO:0000256" key="6">
    <source>
        <dbReference type="SAM" id="SignalP"/>
    </source>
</evidence>
<sequence>MKKFYFTLLFLSIAWFGFGQSAEVGLTEGELSVSLTGAANYKIPIAVPPGIKGVVPQVSLVYNSQGGNGIAGYGWNISGVSTISRVPSTKFHDGVIDPVDFNTLDRFAFDGQRLLIKNGTSGIYGSNETLYETESFSNIKITSYGTHPNGVNYGPAYFVVEYPDGSKAYYGNSVDSRSLLEWAITYWENPQGVRINYNYTATNNVLDISSIKYGTLSSSTPVNEIQFSYSTRKRPEQSYVGNQNILKNNILNNIKVFSNGVGYRNYFLEYETTYKDYQRLIKITEKNGDNSKSYNPTIFTYGPLVDNSFTNTAPANLDLTNLDYETMGNVSGDFDGDGKTDVILYPKKTINAKKKYWLYKDISSAGLNVGFEHNTGEFAEIFPTSILEGNSVSVNKLMTKQGWTVLKYGSNTNSITFSVYSSSLTLGIGLQYEKIFTFPQLVYHPEFPSNCQETGDIIPYIQDISKTYLSGDFNGDGLTDIVAIEYDCQFSYLKRCTINDPYPTSVTENYYGMSYFINMDKRLTTDFVFGSGGLNIDDTYKLKVADVNGDGKEDIIAIKNGLVKVFSLNNQNVFVQLFTKTDSAIATSKIILYGDFNGDGKTDFVIPTALGQDDWNFYISTGTSFNKISGAIGLKYNQSEVKKYYQDLINNNDWTYSLNENTYVANDFNGDGKTDILNQQNFTVESDQSGAPNPKPKGTPQMTKFQIVFNMGFGVSDFKFMSTLQFYYAANKVERYPIPVLTNVNDLSKSFKYSLITGSKMYSMDFVWYNKLDVLLKKITNGNGVTETISYVPLDTKSRQGPNQVYFSASDLENYPSINILNDPNFFVVSMLEKNSTASYKKKLFQYYGAVSNVEGLGFLGFKSTAQTNWHNDTNPIISYISKNDISLRGANIENYSALGQFSPQANVSGNYITKSVIDYNLPTDALQTNKVFKLKTLALKEINALNGTSTETSLNYDIYNNVLSSTVVTKEGASTIQTKASAFTYNSPGTSPFVMGQLSGSTQSITIPGDVMTTEELYTYSNNLLTQIKKKGAGTNYITEDNVYDAFGNITKKTISATGLTPRVTNYEYDSSGRFMTKDTDIEGLSTIYTYNSNNGLLTSETNPYGQVTSYTYDSWGKIIKVTDYLNKNRTYSYSRNAEKTVVTSSGDSGGSVEETFDDLGRKINTASSGMQSFNYNKSFLYDIYDRAIRISEPYVGVGWNKWSEIKFDEYGRNIQNISYTGRTTNISYSGLTATVSNEAQTKIITKNAIGRVISLTETPGETINYTYFANGNLKETDYGGVKTTILQDGWGRKTQLTDTSAGTYTYEYNDFGETTKETTPNGTTAYKLNDVGKLDEKTILGTNSNSKTIYYYDSSTKLLTGNKYEDFINGNTIINDYTYDSFKRISTTQETTPYATFKKELTYDGFGRIYTEKSTASAAGKSSSNTIKNTYRDGFHWQILDNTSNAVLWQTDAIDGRGNLCFAKSGPVKIDFTMDDYGHNVVRKYELSGPSFGNPNILTLNTFFNPKTGNLTSRDNEYFDPNVYDPDFFNGGFVQIPWKEEFKYDANDRLIEYTNVAGEQEEQSYYDNGRIKKNSLGEYNYAITAKPYQNTSITLSQEAVGSYGIREGIFFSSMEEKKGWMSFDDLFNDPLAVKAYSYDDTKAYSGKNSIKINSTYGDGQFVFSEKMITINNTAPTQYTYSAWVFTDNPEAEMILNMRKEGEFFLGNTTDSVKITTTGVWTPITKTVLVPADVKQLRITLSNNGIGNVWFDDVQIRKTSQPSTTVRALNITYNTFKAPVDIEETGVDKISFCYNDANNRTAMFYGSLETDKLLRPYRKYYSEDGTMEIKQNLVSGELDFVTYIGGDGYTAPVVVKSDGTTQNYLYLQRDYQGSILGITDRFGGAVEKRLYDAWGNLAKLEQDIESSELLLDRGYTGHEHLQSVGLINMNGRLYDPQLHRFLQPDNNVQDLFDTQNFNRYGYVLNNPLKYTDQRGEFWQFAAIALVAYIYGGAATGEVNPLKWNMQNVMGALSGIGSGLATSYATGATNSYIDNYNNKPALGASAIGAGYGDVSAISGVSGLTGAPVYGNDSNDNVTNWYEPGGKVNWALALASSIGVVKGGLNSEQMYADGIRRGVKVNYELTGRNLSMFRDAPATKASLPFSKVGQWAKTVGKGSFYFGLVMDGFGVWNWTENPNSPNAVHPAKAILNTYMGATGTWGSSAMAIPSTLYFGIDAFYPNGWKGLSIDQESLYRDNRAINPNYQAFPGAMKF</sequence>
<dbReference type="Pfam" id="PF05593">
    <property type="entry name" value="RHS_repeat"/>
    <property type="match status" value="1"/>
</dbReference>
<dbReference type="InterPro" id="IPR050708">
    <property type="entry name" value="T6SS_VgrG/RHS"/>
</dbReference>
<accession>A0ABV8W392</accession>
<dbReference type="SUPFAM" id="SSF69318">
    <property type="entry name" value="Integrin alpha N-terminal domain"/>
    <property type="match status" value="1"/>
</dbReference>
<dbReference type="InterPro" id="IPR013517">
    <property type="entry name" value="FG-GAP"/>
</dbReference>
<dbReference type="InterPro" id="IPR006530">
    <property type="entry name" value="YD"/>
</dbReference>
<dbReference type="InterPro" id="IPR056823">
    <property type="entry name" value="TEN-like_YD-shell"/>
</dbReference>
<comment type="caution">
    <text evidence="8">The sequence shown here is derived from an EMBL/GenBank/DDBJ whole genome shotgun (WGS) entry which is preliminary data.</text>
</comment>
<evidence type="ECO:0000256" key="2">
    <source>
        <dbReference type="ARBA" id="ARBA00022525"/>
    </source>
</evidence>
<dbReference type="Pfam" id="PF03534">
    <property type="entry name" value="SpvB"/>
    <property type="match status" value="1"/>
</dbReference>
<evidence type="ECO:0000256" key="3">
    <source>
        <dbReference type="ARBA" id="ARBA00022729"/>
    </source>
</evidence>
<evidence type="ECO:0000256" key="1">
    <source>
        <dbReference type="ARBA" id="ARBA00004613"/>
    </source>
</evidence>
<name>A0ABV8W392_9FLAO</name>
<keyword evidence="9" id="KW-1185">Reference proteome</keyword>
<proteinExistence type="predicted"/>
<dbReference type="InterPro" id="IPR031325">
    <property type="entry name" value="RHS_repeat"/>
</dbReference>
<dbReference type="RefSeq" id="WP_179003556.1">
    <property type="nucleotide sequence ID" value="NZ_JBHSCO010000001.1"/>
</dbReference>
<evidence type="ECO:0000313" key="8">
    <source>
        <dbReference type="EMBL" id="MFC4389770.1"/>
    </source>
</evidence>
<feature type="domain" description="Teneurin-like YD-shell" evidence="7">
    <location>
        <begin position="1862"/>
        <end position="1968"/>
    </location>
</feature>
<reference evidence="9" key="1">
    <citation type="journal article" date="2019" name="Int. J. Syst. Evol. Microbiol.">
        <title>The Global Catalogue of Microorganisms (GCM) 10K type strain sequencing project: providing services to taxonomists for standard genome sequencing and annotation.</title>
        <authorList>
            <consortium name="The Broad Institute Genomics Platform"/>
            <consortium name="The Broad Institute Genome Sequencing Center for Infectious Disease"/>
            <person name="Wu L."/>
            <person name="Ma J."/>
        </authorList>
    </citation>
    <scope>NUCLEOTIDE SEQUENCE [LARGE SCALE GENOMIC DNA]</scope>
    <source>
        <strain evidence="9">CGMCC 1.15345</strain>
    </source>
</reference>
<feature type="signal peptide" evidence="6">
    <location>
        <begin position="1"/>
        <end position="21"/>
    </location>
</feature>
<dbReference type="InterPro" id="IPR003284">
    <property type="entry name" value="Sal_SpvB"/>
</dbReference>
<dbReference type="Proteomes" id="UP001595719">
    <property type="component" value="Unassembled WGS sequence"/>
</dbReference>
<evidence type="ECO:0000313" key="9">
    <source>
        <dbReference type="Proteomes" id="UP001595719"/>
    </source>
</evidence>
<dbReference type="NCBIfam" id="TIGR03696">
    <property type="entry name" value="Rhs_assc_core"/>
    <property type="match status" value="1"/>
</dbReference>
<dbReference type="Gene3D" id="2.180.10.10">
    <property type="entry name" value="RHS repeat-associated core"/>
    <property type="match status" value="2"/>
</dbReference>
<dbReference type="EMBL" id="JBHSCO010000001">
    <property type="protein sequence ID" value="MFC4389770.1"/>
    <property type="molecule type" value="Genomic_DNA"/>
</dbReference>
<organism evidence="8 9">
    <name type="scientific">Flavobacterium quisquiliarum</name>
    <dbReference type="NCBI Taxonomy" id="1834436"/>
    <lineage>
        <taxon>Bacteria</taxon>
        <taxon>Pseudomonadati</taxon>
        <taxon>Bacteroidota</taxon>
        <taxon>Flavobacteriia</taxon>
        <taxon>Flavobacteriales</taxon>
        <taxon>Flavobacteriaceae</taxon>
        <taxon>Flavobacterium</taxon>
    </lineage>
</organism>
<protein>
    <submittedName>
        <fullName evidence="8">RHS repeat-associated core domain-containing protein</fullName>
    </submittedName>
</protein>
<dbReference type="PANTHER" id="PTHR32305:SF15">
    <property type="entry name" value="PROTEIN RHSA-RELATED"/>
    <property type="match status" value="1"/>
</dbReference>
<dbReference type="Pfam" id="PF25023">
    <property type="entry name" value="TEN_YD-shell"/>
    <property type="match status" value="1"/>
</dbReference>
<evidence type="ECO:0000259" key="7">
    <source>
        <dbReference type="Pfam" id="PF25023"/>
    </source>
</evidence>
<feature type="chain" id="PRO_5047460589" evidence="6">
    <location>
        <begin position="22"/>
        <end position="2253"/>
    </location>
</feature>
<dbReference type="InterPro" id="IPR022385">
    <property type="entry name" value="Rhs_assc_core"/>
</dbReference>
<dbReference type="InterPro" id="IPR028994">
    <property type="entry name" value="Integrin_alpha_N"/>
</dbReference>
<evidence type="ECO:0000256" key="5">
    <source>
        <dbReference type="ARBA" id="ARBA00023026"/>
    </source>
</evidence>